<dbReference type="InterPro" id="IPR015371">
    <property type="entry name" value="Endonuclease-VIII_DNA-bd"/>
</dbReference>
<evidence type="ECO:0000256" key="17">
    <source>
        <dbReference type="ARBA" id="ARBA00076846"/>
    </source>
</evidence>
<evidence type="ECO:0000256" key="15">
    <source>
        <dbReference type="ARBA" id="ARBA00055258"/>
    </source>
</evidence>
<keyword evidence="13" id="KW-0511">Multifunctional enzyme</keyword>
<evidence type="ECO:0000256" key="22">
    <source>
        <dbReference type="SAM" id="MobiDB-lite"/>
    </source>
</evidence>
<evidence type="ECO:0000256" key="21">
    <source>
        <dbReference type="ARBA" id="ARBA00083344"/>
    </source>
</evidence>
<dbReference type="GO" id="GO:0005634">
    <property type="term" value="C:nucleus"/>
    <property type="evidence" value="ECO:0007669"/>
    <property type="project" value="UniProtKB-SubCell"/>
</dbReference>
<dbReference type="GO" id="GO:0003677">
    <property type="term" value="F:DNA binding"/>
    <property type="evidence" value="ECO:0007669"/>
    <property type="project" value="UniProtKB-KW"/>
</dbReference>
<dbReference type="SUPFAM" id="SSF46946">
    <property type="entry name" value="S13-like H2TH domain"/>
    <property type="match status" value="1"/>
</dbReference>
<feature type="compositionally biased region" description="Basic residues" evidence="22">
    <location>
        <begin position="305"/>
        <end position="315"/>
    </location>
</feature>
<feature type="compositionally biased region" description="Basic and acidic residues" evidence="22">
    <location>
        <begin position="316"/>
        <end position="330"/>
    </location>
</feature>
<evidence type="ECO:0000259" key="23">
    <source>
        <dbReference type="PROSITE" id="PS51068"/>
    </source>
</evidence>
<evidence type="ECO:0000256" key="20">
    <source>
        <dbReference type="ARBA" id="ARBA00082920"/>
    </source>
</evidence>
<dbReference type="SUPFAM" id="SSF81624">
    <property type="entry name" value="N-terminal domain of MutM-like DNA repair proteins"/>
    <property type="match status" value="1"/>
</dbReference>
<evidence type="ECO:0000256" key="13">
    <source>
        <dbReference type="ARBA" id="ARBA00023268"/>
    </source>
</evidence>
<evidence type="ECO:0000256" key="2">
    <source>
        <dbReference type="ARBA" id="ARBA00004286"/>
    </source>
</evidence>
<dbReference type="Proteomes" id="UP000050525">
    <property type="component" value="Unassembled WGS sequence"/>
</dbReference>
<keyword evidence="10" id="KW-0206">Cytoskeleton</keyword>
<feature type="domain" description="Formamidopyrimidine-DNA glycosylase catalytic" evidence="23">
    <location>
        <begin position="2"/>
        <end position="136"/>
    </location>
</feature>
<keyword evidence="14" id="KW-0326">Glycosidase</keyword>
<dbReference type="AlphaFoldDB" id="A0A151M9U3"/>
<evidence type="ECO:0000256" key="5">
    <source>
        <dbReference type="ARBA" id="ARBA00022490"/>
    </source>
</evidence>
<protein>
    <recommendedName>
        <fullName evidence="16">Endonuclease 8-like 1</fullName>
    </recommendedName>
    <alternativeName>
        <fullName evidence="19">DNA glycosylase/AP lyase Neil1</fullName>
    </alternativeName>
    <alternativeName>
        <fullName evidence="17">DNA-(apurinic or apyrimidinic site) lyase Neil1</fullName>
    </alternativeName>
    <alternativeName>
        <fullName evidence="21">Endonuclease VIII-like 1</fullName>
    </alternativeName>
    <alternativeName>
        <fullName evidence="18">Nei homolog 1</fullName>
    </alternativeName>
    <alternativeName>
        <fullName evidence="20">Nei-like protein 1</fullName>
    </alternativeName>
</protein>
<keyword evidence="4" id="KW-0158">Chromosome</keyword>
<evidence type="ECO:0000256" key="9">
    <source>
        <dbReference type="ARBA" id="ARBA00023204"/>
    </source>
</evidence>
<dbReference type="GO" id="GO:0019104">
    <property type="term" value="F:DNA N-glycosylase activity"/>
    <property type="evidence" value="ECO:0007669"/>
    <property type="project" value="InterPro"/>
</dbReference>
<keyword evidence="12" id="KW-0539">Nucleus</keyword>
<dbReference type="GO" id="GO:0008270">
    <property type="term" value="F:zinc ion binding"/>
    <property type="evidence" value="ECO:0007669"/>
    <property type="project" value="InterPro"/>
</dbReference>
<dbReference type="GO" id="GO:0006284">
    <property type="term" value="P:base-excision repair"/>
    <property type="evidence" value="ECO:0007669"/>
    <property type="project" value="InterPro"/>
</dbReference>
<comment type="function">
    <text evidence="15">Involved in base excision repair of DNA damaged by oxidation or by mutagenic agents. Acts as a DNA glycosylase that recognizes and removes damaged bases. Has a preference for oxidized pyrimidines, such as thymine glycol, formamidopyrimidine (Fapy) and 5-hydroxyuracil. Has marginal activity towards 8-oxoguanine. Has AP (apurinic/apyrimidinic) lyase activity and introduces nicks in the DNA strand. Cleaves the DNA backbone by beta-delta elimination to generate a single-strand break at the site of the removed base with both 3'- and 5'-phosphates. Has DNA glycosylase/lyase activity towards mismatched uracil and thymine, in particular in U:C and T:C mismatches. Specifically binds 5-hydroxymethylcytosine (5hmC), suggesting that it acts as a specific reader of 5hmC.</text>
</comment>
<feature type="region of interest" description="Disordered" evidence="22">
    <location>
        <begin position="293"/>
        <end position="437"/>
    </location>
</feature>
<sequence>MPEGPELHLASHYVNTVCAGLLFSGKVEKSAVSKNPEVPFESNTYVISATPRGKEVKLTLMPVKEEESLPLAEESSTAGQDPDSPPQPMDVVFRFGMSGSFKLVPEAELPKHAHLRFYTRESPRRILCFVDFRRFGRWEVQGTWQPDRGPCVMLEYEKFRENVLKNLSDKAFDKPICEALLNQKFFNGIGNYLRAEILYRLRIPPFEKARTVLEALQHREQDPALTLSKKVKLKRENPDLLELCHSLPMEVFHLGGKGYDPESSDDFTAFQQWLRCYYVPGMKSLRDGNGRTIWFQGEPGPMAPKGKKSRKKHSRGKADSDAPSSKETKPPSKRSSKGSSSHEEPQGTKKHGRKKKELIQGAENSPANGPKKRHARARRKGSACQDSPETKAPAEGKTRSRRRAAAYKSTEVAAGGSRKRQARTDGPVTTVIPLSSL</sequence>
<dbReference type="SMART" id="SM00898">
    <property type="entry name" value="Fapy_DNA_glyco"/>
    <property type="match status" value="1"/>
</dbReference>
<evidence type="ECO:0000313" key="24">
    <source>
        <dbReference type="EMBL" id="KYO21284.1"/>
    </source>
</evidence>
<evidence type="ECO:0000256" key="10">
    <source>
        <dbReference type="ARBA" id="ARBA00023212"/>
    </source>
</evidence>
<evidence type="ECO:0000256" key="14">
    <source>
        <dbReference type="ARBA" id="ARBA00023295"/>
    </source>
</evidence>
<dbReference type="PANTHER" id="PTHR22993">
    <property type="entry name" value="FORMAMIDOPYRIMIDINE-DNA GLYCOSYLASE"/>
    <property type="match status" value="1"/>
</dbReference>
<dbReference type="GO" id="GO:0016829">
    <property type="term" value="F:lyase activity"/>
    <property type="evidence" value="ECO:0007669"/>
    <property type="project" value="UniProtKB-KW"/>
</dbReference>
<dbReference type="InterPro" id="IPR035937">
    <property type="entry name" value="FPG_N"/>
</dbReference>
<accession>A0A151M9U3</accession>
<evidence type="ECO:0000256" key="19">
    <source>
        <dbReference type="ARBA" id="ARBA00081872"/>
    </source>
</evidence>
<name>A0A151M9U3_ALLMI</name>
<dbReference type="InterPro" id="IPR012319">
    <property type="entry name" value="FPG_cat"/>
</dbReference>
<dbReference type="PhylomeDB" id="A0A151M9U3"/>
<keyword evidence="6" id="KW-0227">DNA damage</keyword>
<comment type="subcellular location">
    <subcellularLocation>
        <location evidence="2">Chromosome</location>
    </subcellularLocation>
    <subcellularLocation>
        <location evidence="3">Cytoplasm</location>
        <location evidence="3">Cytoskeleton</location>
        <location evidence="3">Microtubule organizing center</location>
        <location evidence="3">Centrosome</location>
    </subcellularLocation>
    <subcellularLocation>
        <location evidence="1">Nucleus</location>
    </subcellularLocation>
</comment>
<dbReference type="Gene3D" id="1.10.8.50">
    <property type="match status" value="1"/>
</dbReference>
<keyword evidence="8" id="KW-0238">DNA-binding</keyword>
<evidence type="ECO:0000313" key="25">
    <source>
        <dbReference type="Proteomes" id="UP000050525"/>
    </source>
</evidence>
<dbReference type="EMBL" id="AKHW03006295">
    <property type="protein sequence ID" value="KYO21284.1"/>
    <property type="molecule type" value="Genomic_DNA"/>
</dbReference>
<evidence type="ECO:0000256" key="8">
    <source>
        <dbReference type="ARBA" id="ARBA00023125"/>
    </source>
</evidence>
<dbReference type="RefSeq" id="XP_006265499.1">
    <property type="nucleotide sequence ID" value="XM_006265437.4"/>
</dbReference>
<dbReference type="PROSITE" id="PS51068">
    <property type="entry name" value="FPG_CAT"/>
    <property type="match status" value="1"/>
</dbReference>
<dbReference type="CTD" id="79661"/>
<dbReference type="GO" id="GO:0003906">
    <property type="term" value="F:DNA-(apurinic or apyrimidinic site) endonuclease activity"/>
    <property type="evidence" value="ECO:0007669"/>
    <property type="project" value="InterPro"/>
</dbReference>
<evidence type="ECO:0000256" key="3">
    <source>
        <dbReference type="ARBA" id="ARBA00004300"/>
    </source>
</evidence>
<keyword evidence="9" id="KW-0234">DNA repair</keyword>
<keyword evidence="25" id="KW-1185">Reference proteome</keyword>
<evidence type="ECO:0000256" key="18">
    <source>
        <dbReference type="ARBA" id="ARBA00079367"/>
    </source>
</evidence>
<keyword evidence="11" id="KW-0456">Lyase</keyword>
<dbReference type="SUPFAM" id="SSF57716">
    <property type="entry name" value="Glucocorticoid receptor-like (DNA-binding domain)"/>
    <property type="match status" value="1"/>
</dbReference>
<dbReference type="PANTHER" id="PTHR22993:SF27">
    <property type="entry name" value="ENDONUCLEASE 8-LIKE 1"/>
    <property type="match status" value="1"/>
</dbReference>
<keyword evidence="5" id="KW-0963">Cytoplasm</keyword>
<dbReference type="OrthoDB" id="6260718at2759"/>
<evidence type="ECO:0000256" key="4">
    <source>
        <dbReference type="ARBA" id="ARBA00022454"/>
    </source>
</evidence>
<dbReference type="GO" id="GO:0005694">
    <property type="term" value="C:chromosome"/>
    <property type="evidence" value="ECO:0007669"/>
    <property type="project" value="UniProtKB-SubCell"/>
</dbReference>
<evidence type="ECO:0000256" key="1">
    <source>
        <dbReference type="ARBA" id="ARBA00004123"/>
    </source>
</evidence>
<dbReference type="Pfam" id="PF09292">
    <property type="entry name" value="Neil1-DNA_bind"/>
    <property type="match status" value="1"/>
</dbReference>
<gene>
    <name evidence="24" type="primary">NEIL1</name>
    <name evidence="24" type="ORF">Y1Q_0001534</name>
</gene>
<dbReference type="KEGG" id="amj:102558627"/>
<evidence type="ECO:0000256" key="16">
    <source>
        <dbReference type="ARBA" id="ARBA00073169"/>
    </source>
</evidence>
<dbReference type="FunFam" id="1.10.8.50:FF:000007">
    <property type="entry name" value="endonuclease 8-like 1 isoform X1"/>
    <property type="match status" value="1"/>
</dbReference>
<reference evidence="24 25" key="1">
    <citation type="journal article" date="2012" name="Genome Biol.">
        <title>Sequencing three crocodilian genomes to illuminate the evolution of archosaurs and amniotes.</title>
        <authorList>
            <person name="St John J.A."/>
            <person name="Braun E.L."/>
            <person name="Isberg S.R."/>
            <person name="Miles L.G."/>
            <person name="Chong A.Y."/>
            <person name="Gongora J."/>
            <person name="Dalzell P."/>
            <person name="Moran C."/>
            <person name="Bed'hom B."/>
            <person name="Abzhanov A."/>
            <person name="Burgess S.C."/>
            <person name="Cooksey A.M."/>
            <person name="Castoe T.A."/>
            <person name="Crawford N.G."/>
            <person name="Densmore L.D."/>
            <person name="Drew J.C."/>
            <person name="Edwards S.V."/>
            <person name="Faircloth B.C."/>
            <person name="Fujita M.K."/>
            <person name="Greenwold M.J."/>
            <person name="Hoffmann F.G."/>
            <person name="Howard J.M."/>
            <person name="Iguchi T."/>
            <person name="Janes D.E."/>
            <person name="Khan S.Y."/>
            <person name="Kohno S."/>
            <person name="de Koning A.J."/>
            <person name="Lance S.L."/>
            <person name="McCarthy F.M."/>
            <person name="McCormack J.E."/>
            <person name="Merchant M.E."/>
            <person name="Peterson D.G."/>
            <person name="Pollock D.D."/>
            <person name="Pourmand N."/>
            <person name="Raney B.J."/>
            <person name="Roessler K.A."/>
            <person name="Sanford J.R."/>
            <person name="Sawyer R.H."/>
            <person name="Schmidt C.J."/>
            <person name="Triplett E.W."/>
            <person name="Tuberville T.D."/>
            <person name="Venegas-Anaya M."/>
            <person name="Howard J.T."/>
            <person name="Jarvis E.D."/>
            <person name="Guillette L.J.Jr."/>
            <person name="Glenn T.C."/>
            <person name="Green R.E."/>
            <person name="Ray D.A."/>
        </authorList>
    </citation>
    <scope>NUCLEOTIDE SEQUENCE [LARGE SCALE GENOMIC DNA]</scope>
    <source>
        <strain evidence="24">KSC_2009_1</strain>
    </source>
</reference>
<feature type="region of interest" description="Disordered" evidence="22">
    <location>
        <begin position="67"/>
        <end position="89"/>
    </location>
</feature>
<dbReference type="InterPro" id="IPR010979">
    <property type="entry name" value="Ribosomal_uS13-like_H2TH"/>
</dbReference>
<comment type="caution">
    <text evidence="24">The sequence shown here is derived from an EMBL/GenBank/DDBJ whole genome shotgun (WGS) entry which is preliminary data.</text>
</comment>
<dbReference type="Pfam" id="PF01149">
    <property type="entry name" value="Fapy_DNA_glyco"/>
    <property type="match status" value="1"/>
</dbReference>
<keyword evidence="7" id="KW-0378">Hydrolase</keyword>
<dbReference type="eggNOG" id="ENOG502QSPK">
    <property type="taxonomic scope" value="Eukaryota"/>
</dbReference>
<dbReference type="GeneID" id="102558627"/>
<evidence type="ECO:0000256" key="7">
    <source>
        <dbReference type="ARBA" id="ARBA00022801"/>
    </source>
</evidence>
<evidence type="ECO:0000256" key="11">
    <source>
        <dbReference type="ARBA" id="ARBA00023239"/>
    </source>
</evidence>
<dbReference type="FunFam" id="3.20.190.10:FF:000003">
    <property type="entry name" value="endonuclease 8-like 1 isoform X1"/>
    <property type="match status" value="1"/>
</dbReference>
<dbReference type="GO" id="GO:0005813">
    <property type="term" value="C:centrosome"/>
    <property type="evidence" value="ECO:0007669"/>
    <property type="project" value="UniProtKB-SubCell"/>
</dbReference>
<dbReference type="STRING" id="8496.A0A151M9U3"/>
<proteinExistence type="predicted"/>
<feature type="compositionally biased region" description="Basic residues" evidence="22">
    <location>
        <begin position="370"/>
        <end position="381"/>
    </location>
</feature>
<dbReference type="Gene3D" id="3.20.190.10">
    <property type="entry name" value="MutM-like, N-terminal"/>
    <property type="match status" value="1"/>
</dbReference>
<feature type="compositionally biased region" description="Basic and acidic residues" evidence="22">
    <location>
        <begin position="388"/>
        <end position="398"/>
    </location>
</feature>
<evidence type="ECO:0000256" key="6">
    <source>
        <dbReference type="ARBA" id="ARBA00022763"/>
    </source>
</evidence>
<organism evidence="24 25">
    <name type="scientific">Alligator mississippiensis</name>
    <name type="common">American alligator</name>
    <dbReference type="NCBI Taxonomy" id="8496"/>
    <lineage>
        <taxon>Eukaryota</taxon>
        <taxon>Metazoa</taxon>
        <taxon>Chordata</taxon>
        <taxon>Craniata</taxon>
        <taxon>Vertebrata</taxon>
        <taxon>Euteleostomi</taxon>
        <taxon>Archelosauria</taxon>
        <taxon>Archosauria</taxon>
        <taxon>Crocodylia</taxon>
        <taxon>Alligatoridae</taxon>
        <taxon>Alligatorinae</taxon>
        <taxon>Alligator</taxon>
    </lineage>
</organism>
<evidence type="ECO:0000256" key="12">
    <source>
        <dbReference type="ARBA" id="ARBA00023242"/>
    </source>
</evidence>